<evidence type="ECO:0000313" key="2">
    <source>
        <dbReference type="EMBL" id="CAH2300840.1"/>
    </source>
</evidence>
<feature type="compositionally biased region" description="Basic and acidic residues" evidence="1">
    <location>
        <begin position="22"/>
        <end position="35"/>
    </location>
</feature>
<evidence type="ECO:0000313" key="3">
    <source>
        <dbReference type="Proteomes" id="UP001295444"/>
    </source>
</evidence>
<accession>A0AAD1SK78</accession>
<reference evidence="2" key="1">
    <citation type="submission" date="2022-03" db="EMBL/GenBank/DDBJ databases">
        <authorList>
            <person name="Alioto T."/>
            <person name="Alioto T."/>
            <person name="Gomez Garrido J."/>
        </authorList>
    </citation>
    <scope>NUCLEOTIDE SEQUENCE</scope>
</reference>
<proteinExistence type="predicted"/>
<feature type="non-terminal residue" evidence="2">
    <location>
        <position position="98"/>
    </location>
</feature>
<dbReference type="EMBL" id="OW240917">
    <property type="protein sequence ID" value="CAH2300840.1"/>
    <property type="molecule type" value="Genomic_DNA"/>
</dbReference>
<dbReference type="Proteomes" id="UP001295444">
    <property type="component" value="Chromosome 06"/>
</dbReference>
<dbReference type="AlphaFoldDB" id="A0AAD1SK78"/>
<feature type="compositionally biased region" description="Basic residues" evidence="1">
    <location>
        <begin position="53"/>
        <end position="64"/>
    </location>
</feature>
<feature type="region of interest" description="Disordered" evidence="1">
    <location>
        <begin position="19"/>
        <end position="98"/>
    </location>
</feature>
<evidence type="ECO:0000256" key="1">
    <source>
        <dbReference type="SAM" id="MobiDB-lite"/>
    </source>
</evidence>
<keyword evidence="3" id="KW-1185">Reference proteome</keyword>
<name>A0AAD1SK78_PELCU</name>
<organism evidence="2 3">
    <name type="scientific">Pelobates cultripes</name>
    <name type="common">Western spadefoot toad</name>
    <dbReference type="NCBI Taxonomy" id="61616"/>
    <lineage>
        <taxon>Eukaryota</taxon>
        <taxon>Metazoa</taxon>
        <taxon>Chordata</taxon>
        <taxon>Craniata</taxon>
        <taxon>Vertebrata</taxon>
        <taxon>Euteleostomi</taxon>
        <taxon>Amphibia</taxon>
        <taxon>Batrachia</taxon>
        <taxon>Anura</taxon>
        <taxon>Pelobatoidea</taxon>
        <taxon>Pelobatidae</taxon>
        <taxon>Pelobates</taxon>
    </lineage>
</organism>
<gene>
    <name evidence="2" type="ORF">PECUL_23A024646</name>
</gene>
<protein>
    <submittedName>
        <fullName evidence="2">Uncharacterized protein</fullName>
    </submittedName>
</protein>
<sequence length="98" mass="10836">MINSAVAASMEKAIAKLWAHNSGEDPDTKDLERSTGDLVSSKRHWKGSGPAPRKSKGKAPLKRSRQAERQDPSTLPLSSSDEEEHNPPPALEFMDEWK</sequence>